<proteinExistence type="predicted"/>
<reference evidence="1" key="1">
    <citation type="submission" date="2020-01" db="EMBL/GenBank/DDBJ databases">
        <authorList>
            <person name="Seo Y.L."/>
        </authorList>
    </citation>
    <scope>NUCLEOTIDE SEQUENCE</scope>
    <source>
        <strain evidence="1">R11</strain>
    </source>
</reference>
<gene>
    <name evidence="1" type="ORF">GSY63_17495</name>
</gene>
<dbReference type="EMBL" id="WWEO01000044">
    <property type="protein sequence ID" value="NCD71165.1"/>
    <property type="molecule type" value="Genomic_DNA"/>
</dbReference>
<dbReference type="RefSeq" id="WP_166587138.1">
    <property type="nucleotide sequence ID" value="NZ_WWEO01000044.1"/>
</dbReference>
<keyword evidence="2" id="KW-1185">Reference proteome</keyword>
<sequence length="89" mass="10258">MRTSLIEIKEIDDHLMGLAAPGDNLVFNAKTIINDELREKVLLQQHTYTLVHHYGRKQLKAEIEAVHQQLFNTPTPHGFVKKILALFKK</sequence>
<evidence type="ECO:0000313" key="1">
    <source>
        <dbReference type="EMBL" id="NCD71165.1"/>
    </source>
</evidence>
<protein>
    <submittedName>
        <fullName evidence="1">Uncharacterized protein</fullName>
    </submittedName>
</protein>
<organism evidence="1 2">
    <name type="scientific">Mucilaginibacter agri</name>
    <dbReference type="NCBI Taxonomy" id="2695265"/>
    <lineage>
        <taxon>Bacteria</taxon>
        <taxon>Pseudomonadati</taxon>
        <taxon>Bacteroidota</taxon>
        <taxon>Sphingobacteriia</taxon>
        <taxon>Sphingobacteriales</taxon>
        <taxon>Sphingobacteriaceae</taxon>
        <taxon>Mucilaginibacter</taxon>
    </lineage>
</organism>
<reference evidence="1" key="2">
    <citation type="submission" date="2020-10" db="EMBL/GenBank/DDBJ databases">
        <title>Mucilaginibacter sp. nov., isolated from soil.</title>
        <authorList>
            <person name="Jeon C.O."/>
        </authorList>
    </citation>
    <scope>NUCLEOTIDE SEQUENCE</scope>
    <source>
        <strain evidence="1">R11</strain>
    </source>
</reference>
<accession>A0A965ZI72</accession>
<comment type="caution">
    <text evidence="1">The sequence shown here is derived from an EMBL/GenBank/DDBJ whole genome shotgun (WGS) entry which is preliminary data.</text>
</comment>
<dbReference type="AlphaFoldDB" id="A0A965ZI72"/>
<name>A0A965ZI72_9SPHI</name>
<evidence type="ECO:0000313" key="2">
    <source>
        <dbReference type="Proteomes" id="UP000638732"/>
    </source>
</evidence>
<dbReference type="Proteomes" id="UP000638732">
    <property type="component" value="Unassembled WGS sequence"/>
</dbReference>